<dbReference type="GO" id="GO:0042124">
    <property type="term" value="F:1,3-beta-glucanosyltransferase activity"/>
    <property type="evidence" value="ECO:0007669"/>
    <property type="project" value="TreeGrafter"/>
</dbReference>
<keyword evidence="5" id="KW-0336">GPI-anchor</keyword>
<accession>A0A137NRW1</accession>
<evidence type="ECO:0000256" key="4">
    <source>
        <dbReference type="ARBA" id="ARBA00023180"/>
    </source>
</evidence>
<dbReference type="GO" id="GO:0098552">
    <property type="term" value="C:side of membrane"/>
    <property type="evidence" value="ECO:0007669"/>
    <property type="project" value="UniProtKB-KW"/>
</dbReference>
<feature type="non-terminal residue" evidence="6">
    <location>
        <position position="403"/>
    </location>
</feature>
<dbReference type="OrthoDB" id="421038at2759"/>
<name>A0A137NRW1_CONC2</name>
<gene>
    <name evidence="6" type="ORF">CONCODRAFT_25477</name>
</gene>
<keyword evidence="7" id="KW-1185">Reference proteome</keyword>
<comment type="function">
    <text evidence="5">Splits internally a 1,3-beta-glucan molecule and transfers the newly generated reducing end (the donor) to the non-reducing end of another 1,3-beta-glucan molecule (the acceptor) forming a 1,3-beta linkage, resulting in the elongation of 1,3-beta-glucan chains in the cell wall.</text>
</comment>
<sequence length="403" mass="45663">PLLINGTRFVTPSDLKPFFFKGVVIQHMFVDDVDPLAKSNLEKCKTTAKKLKDMGANTALVYRIDPNENHKDCMQEFKDNNIQVLIGLSPESNQYNSTYSPQILQNITRTIDEFILYPNTLGYMVWIENNQSFGDKFSHELQYVIKKSVIRDIRTYIRKKYQPIILPLLGANMVYYKDDINKVKDYLMCGERVSQPDFLTISTFSHCGELSTNDIDALIPRDLTFPMIFSELGCSAPKRNFEAWKQMVKDDKLSEALSGGFAYELYGTDSNDYGLISKTGSPPNSTFADNLTKTWESIHPTLSIKKVERANYTCPTNFPIEITDSTKDGLMRPPSLDVCNCVVSHSPCISTLDDPEKLSKQLTSLCNNDSSKCDQYLGPITGNFSQCSMMTRISFLVSLNYNK</sequence>
<dbReference type="GO" id="GO:0031505">
    <property type="term" value="P:fungal-type cell wall organization"/>
    <property type="evidence" value="ECO:0007669"/>
    <property type="project" value="TreeGrafter"/>
</dbReference>
<feature type="non-terminal residue" evidence="6">
    <location>
        <position position="1"/>
    </location>
</feature>
<evidence type="ECO:0000256" key="5">
    <source>
        <dbReference type="RuleBase" id="RU361209"/>
    </source>
</evidence>
<keyword evidence="5" id="KW-0472">Membrane</keyword>
<evidence type="ECO:0000256" key="1">
    <source>
        <dbReference type="ARBA" id="ARBA00007528"/>
    </source>
</evidence>
<evidence type="ECO:0000313" key="7">
    <source>
        <dbReference type="Proteomes" id="UP000070444"/>
    </source>
</evidence>
<dbReference type="EC" id="2.4.1.-" evidence="5"/>
<dbReference type="OMA" id="ERANYTC"/>
<dbReference type="InterPro" id="IPR004886">
    <property type="entry name" value="Glucanosyltransferase"/>
</dbReference>
<dbReference type="Gene3D" id="1.20.58.1040">
    <property type="match status" value="1"/>
</dbReference>
<keyword evidence="5" id="KW-0808">Transferase</keyword>
<evidence type="ECO:0000256" key="2">
    <source>
        <dbReference type="ARBA" id="ARBA00022729"/>
    </source>
</evidence>
<dbReference type="InterPro" id="IPR017853">
    <property type="entry name" value="GH"/>
</dbReference>
<evidence type="ECO:0000256" key="3">
    <source>
        <dbReference type="ARBA" id="ARBA00023157"/>
    </source>
</evidence>
<dbReference type="PANTHER" id="PTHR31468">
    <property type="entry name" value="1,3-BETA-GLUCANOSYLTRANSFERASE GAS1"/>
    <property type="match status" value="1"/>
</dbReference>
<dbReference type="Proteomes" id="UP000070444">
    <property type="component" value="Unassembled WGS sequence"/>
</dbReference>
<evidence type="ECO:0000313" key="6">
    <source>
        <dbReference type="EMBL" id="KXN65430.1"/>
    </source>
</evidence>
<dbReference type="STRING" id="796925.A0A137NRW1"/>
<dbReference type="Gene3D" id="3.20.20.80">
    <property type="entry name" value="Glycosidases"/>
    <property type="match status" value="1"/>
</dbReference>
<keyword evidence="4" id="KW-0325">Glycoprotein</keyword>
<dbReference type="GO" id="GO:0005886">
    <property type="term" value="C:plasma membrane"/>
    <property type="evidence" value="ECO:0007669"/>
    <property type="project" value="UniProtKB-SubCell"/>
</dbReference>
<dbReference type="GO" id="GO:0071970">
    <property type="term" value="P:fungal-type cell wall (1-&gt;3)-beta-D-glucan biosynthetic process"/>
    <property type="evidence" value="ECO:0007669"/>
    <property type="project" value="TreeGrafter"/>
</dbReference>
<comment type="subcellular location">
    <subcellularLocation>
        <location evidence="5">Cell membrane</location>
        <topology evidence="5">Lipid-anchor</topology>
        <topology evidence="5">GPI-anchor</topology>
    </subcellularLocation>
</comment>
<dbReference type="GO" id="GO:0016787">
    <property type="term" value="F:hydrolase activity"/>
    <property type="evidence" value="ECO:0007669"/>
    <property type="project" value="UniProtKB-KW"/>
</dbReference>
<keyword evidence="5" id="KW-0449">Lipoprotein</keyword>
<reference evidence="6 7" key="1">
    <citation type="journal article" date="2015" name="Genome Biol. Evol.">
        <title>Phylogenomic analyses indicate that early fungi evolved digesting cell walls of algal ancestors of land plants.</title>
        <authorList>
            <person name="Chang Y."/>
            <person name="Wang S."/>
            <person name="Sekimoto S."/>
            <person name="Aerts A.L."/>
            <person name="Choi C."/>
            <person name="Clum A."/>
            <person name="LaButti K.M."/>
            <person name="Lindquist E.A."/>
            <person name="Yee Ngan C."/>
            <person name="Ohm R.A."/>
            <person name="Salamov A.A."/>
            <person name="Grigoriev I.V."/>
            <person name="Spatafora J.W."/>
            <person name="Berbee M.L."/>
        </authorList>
    </citation>
    <scope>NUCLEOTIDE SEQUENCE [LARGE SCALE GENOMIC DNA]</scope>
    <source>
        <strain evidence="6 7">NRRL 28638</strain>
    </source>
</reference>
<keyword evidence="3" id="KW-1015">Disulfide bond</keyword>
<keyword evidence="2" id="KW-0732">Signal</keyword>
<organism evidence="6 7">
    <name type="scientific">Conidiobolus coronatus (strain ATCC 28846 / CBS 209.66 / NRRL 28638)</name>
    <name type="common">Delacroixia coronata</name>
    <dbReference type="NCBI Taxonomy" id="796925"/>
    <lineage>
        <taxon>Eukaryota</taxon>
        <taxon>Fungi</taxon>
        <taxon>Fungi incertae sedis</taxon>
        <taxon>Zoopagomycota</taxon>
        <taxon>Entomophthoromycotina</taxon>
        <taxon>Entomophthoromycetes</taxon>
        <taxon>Entomophthorales</taxon>
        <taxon>Ancylistaceae</taxon>
        <taxon>Conidiobolus</taxon>
    </lineage>
</organism>
<dbReference type="Pfam" id="PF03198">
    <property type="entry name" value="Glyco_hydro_72"/>
    <property type="match status" value="1"/>
</dbReference>
<comment type="similarity">
    <text evidence="1 5">Belongs to the glycosyl hydrolase 72 family.</text>
</comment>
<proteinExistence type="inferred from homology"/>
<dbReference type="PANTHER" id="PTHR31468:SF2">
    <property type="entry name" value="1,3-BETA-GLUCANOSYLTRANSFERASE GAS1"/>
    <property type="match status" value="1"/>
</dbReference>
<dbReference type="EMBL" id="KQ964881">
    <property type="protein sequence ID" value="KXN65430.1"/>
    <property type="molecule type" value="Genomic_DNA"/>
</dbReference>
<dbReference type="SUPFAM" id="SSF51445">
    <property type="entry name" value="(Trans)glycosidases"/>
    <property type="match status" value="1"/>
</dbReference>
<keyword evidence="6" id="KW-0378">Hydrolase</keyword>
<dbReference type="AlphaFoldDB" id="A0A137NRW1"/>
<protein>
    <recommendedName>
        <fullName evidence="5">1,3-beta-glucanosyltransferase</fullName>
        <ecNumber evidence="5">2.4.1.-</ecNumber>
    </recommendedName>
</protein>